<keyword evidence="2" id="KW-1185">Reference proteome</keyword>
<evidence type="ECO:0000313" key="2">
    <source>
        <dbReference type="Proteomes" id="UP000198607"/>
    </source>
</evidence>
<proteinExistence type="predicted"/>
<dbReference type="AlphaFoldDB" id="A0A1G7Z0I0"/>
<dbReference type="OrthoDB" id="6188198at2"/>
<protein>
    <submittedName>
        <fullName evidence="1">Uncharacterized protein</fullName>
    </submittedName>
</protein>
<dbReference type="EMBL" id="FNCY01000003">
    <property type="protein sequence ID" value="SDH02069.1"/>
    <property type="molecule type" value="Genomic_DNA"/>
</dbReference>
<reference evidence="1 2" key="1">
    <citation type="submission" date="2016-10" db="EMBL/GenBank/DDBJ databases">
        <authorList>
            <person name="de Groot N.N."/>
        </authorList>
    </citation>
    <scope>NUCLEOTIDE SEQUENCE [LARGE SCALE GENOMIC DNA]</scope>
    <source>
        <strain evidence="1 2">DSM 5885</strain>
    </source>
</reference>
<organism evidence="1 2">
    <name type="scientific">Propionivibrio dicarboxylicus</name>
    <dbReference type="NCBI Taxonomy" id="83767"/>
    <lineage>
        <taxon>Bacteria</taxon>
        <taxon>Pseudomonadati</taxon>
        <taxon>Pseudomonadota</taxon>
        <taxon>Betaproteobacteria</taxon>
        <taxon>Rhodocyclales</taxon>
        <taxon>Rhodocyclaceae</taxon>
        <taxon>Propionivibrio</taxon>
    </lineage>
</organism>
<dbReference type="Proteomes" id="UP000198607">
    <property type="component" value="Unassembled WGS sequence"/>
</dbReference>
<accession>A0A1G7Z0I0</accession>
<evidence type="ECO:0000313" key="1">
    <source>
        <dbReference type="EMBL" id="SDH02069.1"/>
    </source>
</evidence>
<dbReference type="RefSeq" id="WP_143009766.1">
    <property type="nucleotide sequence ID" value="NZ_FNCY01000003.1"/>
</dbReference>
<sequence length="872" mass="96766">MTNSLVNPAPVCCSGVKNERQADNGHAAAEAVTENTCPVPGGAANVEQITSETICSVTVPEDGLAIYVSGADKDQASTKPAVLPYPGQVASVHPETTVPTVGKILFEIQKFASWDGDHSVDIQRCTDELLRWHPGNEGQIVERIKKGKEIKVRLAAIYNAAYNSGGQSDAAKKALDSFCKLVPYLKDKGVRALHSGDAAYRRREETQRRKESGKLTNVVPPQLVQRSVLLPSIAPQSRAFAPVPRNGMHPQDIRRQKPAPACSLVIDETGSLFSDEALELSATNHKVGRWVALLVPDQGHGLPKLRPGWHAEEESLEEQDRVVQAVLNANVGVFGLTVQQIPVSTDERWAAGVLSMIDWVLRLLPLDGPTSLKVKIENRDVFAPRMEWKAIESDAIRRLALAYPERARLISLDILVIDKAGSPFNGFVDALAFTWGSPNEASRARLEATQLRGRCFLEGNTEQLLRAWEWLDRGIMIRSQDWSRLLDQPDVGTPGSLTTTILQRLGDSYRSDEVLWQQLVAEVCNHLDSKAIDIGVLSKQVNWLEEFRPVDGKIPPRLRLLWLTARLANANHLGGLEQEWMKEMEDLCQRLMDEDAPLVCWAQLHLAVTATNRFDFASASQLLQHWRSISCQVPGLRYWAQVHSSLGQHAAFLNSPKSAQEAFELAINAFGRLSDDDQRRKDVLQTATYRALVDVEYGEADEARKAVEFVIGPIVEAIDRLAVSDAPANKYHHHLLMRWLIGRGNANERAAYVSKRLSWQCGDGHPWPLIELYRGMLLVDSDKPEACRHAIKAYELASGNFQGPVVRLIGACCRAVAMAWGEAWPEGPAVISTLEGQLPAANEYIVHLRRFLAEPSGHPMEMLQKVLPFNFH</sequence>
<gene>
    <name evidence="1" type="ORF">SAMN05660652_01033</name>
</gene>
<name>A0A1G7Z0I0_9RHOO</name>
<dbReference type="STRING" id="83767.SAMN05660652_01033"/>